<accession>A0AC61MQS9</accession>
<reference evidence="1 2" key="1">
    <citation type="journal article" date="2022" name="Int. J. Syst. Evol. Microbiol.">
        <title>Miniphocaeibacter halophilus sp. nov., an ammonium-tolerant acetate-producing bacterium isolated from a biogas system.</title>
        <authorList>
            <person name="Schnurer A."/>
            <person name="Singh A."/>
            <person name="Bi S."/>
            <person name="Qiao W."/>
            <person name="Westerholm M."/>
        </authorList>
    </citation>
    <scope>NUCLEOTIDE SEQUENCE [LARGE SCALE GENOMIC DNA]</scope>
    <source>
        <strain evidence="1 2">AMB_01</strain>
    </source>
</reference>
<sequence length="220" mass="25638">MIKERKEIINSIKNKKIYLLRHGETKWNREGRCQGILDSPLTDRGREQVRRNGILLRKYISNIKKEDIQMYSSPLGRTKESSEIILNELKWKVVDVIYDSNLQEGNLGSWAGKTKEEISKENNVDFTNLGWYFNSPNGESYKDIEKRCSKWLSSISNIAKDNIILMTHGLVSIVLRGLILDLDFKEAIQLKVPQKGFYFINNGIINFITEEYDEFDSYSF</sequence>
<proteinExistence type="predicted"/>
<dbReference type="Proteomes" id="UP000595814">
    <property type="component" value="Chromosome"/>
</dbReference>
<dbReference type="EMBL" id="CP066744">
    <property type="protein sequence ID" value="QQK08045.1"/>
    <property type="molecule type" value="Genomic_DNA"/>
</dbReference>
<protein>
    <submittedName>
        <fullName evidence="1">Histidine phosphatase family protein</fullName>
    </submittedName>
</protein>
<evidence type="ECO:0000313" key="2">
    <source>
        <dbReference type="Proteomes" id="UP000595814"/>
    </source>
</evidence>
<evidence type="ECO:0000313" key="1">
    <source>
        <dbReference type="EMBL" id="QQK08045.1"/>
    </source>
</evidence>
<keyword evidence="2" id="KW-1185">Reference proteome</keyword>
<gene>
    <name evidence="1" type="ORF">JFY71_00465</name>
</gene>
<organism evidence="1 2">
    <name type="scientific">Miniphocaeibacter halophilus</name>
    <dbReference type="NCBI Taxonomy" id="2931922"/>
    <lineage>
        <taxon>Bacteria</taxon>
        <taxon>Bacillati</taxon>
        <taxon>Bacillota</taxon>
        <taxon>Tissierellia</taxon>
        <taxon>Tissierellales</taxon>
        <taxon>Peptoniphilaceae</taxon>
        <taxon>Miniphocaeibacter</taxon>
    </lineage>
</organism>
<name>A0AC61MQS9_9FIRM</name>